<dbReference type="EMBL" id="HBNR01060276">
    <property type="protein sequence ID" value="CAE4629046.1"/>
    <property type="molecule type" value="Transcribed_RNA"/>
</dbReference>
<keyword evidence="6" id="KW-0406">Ion transport</keyword>
<accession>A0A7S4S0U2</accession>
<dbReference type="AlphaFoldDB" id="A0A7S4S0U2"/>
<keyword evidence="8" id="KW-1071">Ligand-gated ion channel</keyword>
<evidence type="ECO:0000256" key="6">
    <source>
        <dbReference type="ARBA" id="ARBA00023065"/>
    </source>
</evidence>
<feature type="compositionally biased region" description="Basic and acidic residues" evidence="10">
    <location>
        <begin position="311"/>
        <end position="324"/>
    </location>
</feature>
<dbReference type="GO" id="GO:0015267">
    <property type="term" value="F:channel activity"/>
    <property type="evidence" value="ECO:0007669"/>
    <property type="project" value="UniProtKB-ARBA"/>
</dbReference>
<dbReference type="GO" id="GO:0012505">
    <property type="term" value="C:endomembrane system"/>
    <property type="evidence" value="ECO:0007669"/>
    <property type="project" value="UniProtKB-SubCell"/>
</dbReference>
<keyword evidence="3" id="KW-0813">Transport</keyword>
<keyword evidence="9" id="KW-0407">Ion channel</keyword>
<evidence type="ECO:0000256" key="2">
    <source>
        <dbReference type="ARBA" id="ARBA00009848"/>
    </source>
</evidence>
<evidence type="ECO:0000256" key="1">
    <source>
        <dbReference type="ARBA" id="ARBA00004308"/>
    </source>
</evidence>
<comment type="similarity">
    <text evidence="2">Belongs to the P2X receptor family.</text>
</comment>
<evidence type="ECO:0000256" key="7">
    <source>
        <dbReference type="ARBA" id="ARBA00023136"/>
    </source>
</evidence>
<dbReference type="Gene3D" id="1.10.287.940">
    <property type="entry name" value="atp-gated p2x4 ion channel"/>
    <property type="match status" value="1"/>
</dbReference>
<proteinExistence type="inferred from homology"/>
<dbReference type="PANTHER" id="PTHR10125:SF31">
    <property type="entry name" value="P2X RECEPTOR E"/>
    <property type="match status" value="1"/>
</dbReference>
<evidence type="ECO:0000256" key="4">
    <source>
        <dbReference type="ARBA" id="ARBA00022692"/>
    </source>
</evidence>
<keyword evidence="7 11" id="KW-0472">Membrane</keyword>
<name>A0A7S4S0U2_9DINO</name>
<organism evidence="12">
    <name type="scientific">Alexandrium monilatum</name>
    <dbReference type="NCBI Taxonomy" id="311494"/>
    <lineage>
        <taxon>Eukaryota</taxon>
        <taxon>Sar</taxon>
        <taxon>Alveolata</taxon>
        <taxon>Dinophyceae</taxon>
        <taxon>Gonyaulacales</taxon>
        <taxon>Pyrocystaceae</taxon>
        <taxon>Alexandrium</taxon>
    </lineage>
</organism>
<keyword evidence="4 11" id="KW-0812">Transmembrane</keyword>
<sequence>MGFKVQQRSAREGFARQLCPAKGCRGGTLHRPLVPRPEALAVEMGVRKSFESFLHYKAPKYVEVRSLNLGVLSKIPYLCIFLYIVVWQILLENRHMMSSGPAGMARLQLQRPTARHCNPNHRDCLADFTPISGLEYCLPNHEDVSSKVSARQGEKAGGRLPCWYMDEKQMNRVGFQHFTLMVPTRITRQKQKSTGNCGPDSKKACKNVFEFTDDEEESVYVADVERFTLLIETAFTLPPEDLSKTPVRRGASNDFPGFWEVCEDTSLHEDCRLEKIPCLMAGCDGESSLADRRLVNRRLRGAGEANSSALQEREDTVQARRLSADKESDREWSFFGLPFGDVISMGELLQIAGVDLDRDTDTHGESRRSTGIALQIDISFDNHGRYHWNNPLRSAFGKFPVKYTYRVSKLPFQTYKEVSEEDEDGSRVLIDKHGIFVNVNIEGSIRYFDITQTLLILTTGLSLLAGAHAFVNCFASYVWKFKDEFKMEKNDRSRNYDKDDPFCFCCTAAGGAHPSEVKTWAHFSEHPEEFTRGIRALDGDTLALAGDLLMALHRLRGGELGDPEFVEKERQKWEVQRRRFDSEMPGASSSQDAAGMVGAEFLDPSYIYAALETS</sequence>
<evidence type="ECO:0000256" key="5">
    <source>
        <dbReference type="ARBA" id="ARBA00022989"/>
    </source>
</evidence>
<protein>
    <submittedName>
        <fullName evidence="12">Uncharacterized protein</fullName>
    </submittedName>
</protein>
<feature type="region of interest" description="Disordered" evidence="10">
    <location>
        <begin position="305"/>
        <end position="324"/>
    </location>
</feature>
<dbReference type="GO" id="GO:0016020">
    <property type="term" value="C:membrane"/>
    <property type="evidence" value="ECO:0007669"/>
    <property type="project" value="TreeGrafter"/>
</dbReference>
<dbReference type="InterPro" id="IPR059116">
    <property type="entry name" value="P2X_receptor"/>
</dbReference>
<evidence type="ECO:0000256" key="9">
    <source>
        <dbReference type="ARBA" id="ARBA00023303"/>
    </source>
</evidence>
<evidence type="ECO:0000256" key="11">
    <source>
        <dbReference type="SAM" id="Phobius"/>
    </source>
</evidence>
<evidence type="ECO:0000256" key="8">
    <source>
        <dbReference type="ARBA" id="ARBA00023286"/>
    </source>
</evidence>
<dbReference type="PANTHER" id="PTHR10125">
    <property type="entry name" value="P2X PURINOCEPTOR"/>
    <property type="match status" value="1"/>
</dbReference>
<reference evidence="12" key="1">
    <citation type="submission" date="2021-01" db="EMBL/GenBank/DDBJ databases">
        <authorList>
            <person name="Corre E."/>
            <person name="Pelletier E."/>
            <person name="Niang G."/>
            <person name="Scheremetjew M."/>
            <person name="Finn R."/>
            <person name="Kale V."/>
            <person name="Holt S."/>
            <person name="Cochrane G."/>
            <person name="Meng A."/>
            <person name="Brown T."/>
            <person name="Cohen L."/>
        </authorList>
    </citation>
    <scope>NUCLEOTIDE SEQUENCE</scope>
    <source>
        <strain evidence="12">CCMP3105</strain>
    </source>
</reference>
<keyword evidence="5 11" id="KW-1133">Transmembrane helix</keyword>
<feature type="transmembrane region" description="Helical" evidence="11">
    <location>
        <begin position="75"/>
        <end position="91"/>
    </location>
</feature>
<evidence type="ECO:0000256" key="3">
    <source>
        <dbReference type="ARBA" id="ARBA00022448"/>
    </source>
</evidence>
<dbReference type="GO" id="GO:0007165">
    <property type="term" value="P:signal transduction"/>
    <property type="evidence" value="ECO:0007669"/>
    <property type="project" value="UniProtKB-ARBA"/>
</dbReference>
<evidence type="ECO:0000313" key="12">
    <source>
        <dbReference type="EMBL" id="CAE4629046.1"/>
    </source>
</evidence>
<evidence type="ECO:0000256" key="10">
    <source>
        <dbReference type="SAM" id="MobiDB-lite"/>
    </source>
</evidence>
<gene>
    <name evidence="12" type="ORF">AMON00008_LOCUS42407</name>
</gene>
<dbReference type="GO" id="GO:0070588">
    <property type="term" value="P:calcium ion transmembrane transport"/>
    <property type="evidence" value="ECO:0007669"/>
    <property type="project" value="TreeGrafter"/>
</dbReference>
<comment type="subcellular location">
    <subcellularLocation>
        <location evidence="1">Endomembrane system</location>
    </subcellularLocation>
</comment>